<dbReference type="RefSeq" id="XP_016210696.1">
    <property type="nucleotide sequence ID" value="XM_016361370.1"/>
</dbReference>
<dbReference type="HOGENOM" id="CLU_1732903_0_0_1"/>
<gene>
    <name evidence="1" type="ORF">PV09_07587</name>
</gene>
<dbReference type="VEuPathDB" id="FungiDB:PV09_07587"/>
<keyword evidence="2" id="KW-1185">Reference proteome</keyword>
<accession>A0A0D1YIX3</accession>
<dbReference type="EMBL" id="KN847559">
    <property type="protein sequence ID" value="KIW00827.1"/>
    <property type="molecule type" value="Genomic_DNA"/>
</dbReference>
<evidence type="ECO:0000313" key="2">
    <source>
        <dbReference type="Proteomes" id="UP000053259"/>
    </source>
</evidence>
<name>A0A0D1YIX3_9PEZI</name>
<dbReference type="Proteomes" id="UP000053259">
    <property type="component" value="Unassembled WGS sequence"/>
</dbReference>
<dbReference type="AlphaFoldDB" id="A0A0D1YIX3"/>
<sequence>MTSRSLADGISDRESLPASSYSSRAASCALICSAFATFADECYSATTGRCCRRRAGDTLIFLLIINKINDFCRNNAQSAYRSRADGLPASPAVAILRRALISYAASGLPESFLIRTSSTATATHTTEVVEYRVAWSECCIRIRSTTSSSCV</sequence>
<proteinExistence type="predicted"/>
<dbReference type="EMBL" id="KN847559">
    <property type="protein sequence ID" value="KIW00826.1"/>
    <property type="molecule type" value="Genomic_DNA"/>
</dbReference>
<dbReference type="GeneID" id="27315560"/>
<reference evidence="1 2" key="1">
    <citation type="submission" date="2015-01" db="EMBL/GenBank/DDBJ databases">
        <title>The Genome Sequence of Ochroconis gallopava CBS43764.</title>
        <authorList>
            <consortium name="The Broad Institute Genomics Platform"/>
            <person name="Cuomo C."/>
            <person name="de Hoog S."/>
            <person name="Gorbushina A."/>
            <person name="Stielow B."/>
            <person name="Teixiera M."/>
            <person name="Abouelleil A."/>
            <person name="Chapman S.B."/>
            <person name="Priest M."/>
            <person name="Young S.K."/>
            <person name="Wortman J."/>
            <person name="Nusbaum C."/>
            <person name="Birren B."/>
        </authorList>
    </citation>
    <scope>NUCLEOTIDE SEQUENCE [LARGE SCALE GENOMIC DNA]</scope>
    <source>
        <strain evidence="1 2">CBS 43764</strain>
    </source>
</reference>
<dbReference type="RefSeq" id="XP_016210695.1">
    <property type="nucleotide sequence ID" value="XM_016361369.1"/>
</dbReference>
<protein>
    <submittedName>
        <fullName evidence="1">Uncharacterized protein</fullName>
    </submittedName>
</protein>
<evidence type="ECO:0000313" key="1">
    <source>
        <dbReference type="EMBL" id="KIW00827.1"/>
    </source>
</evidence>
<organism evidence="1 2">
    <name type="scientific">Verruconis gallopava</name>
    <dbReference type="NCBI Taxonomy" id="253628"/>
    <lineage>
        <taxon>Eukaryota</taxon>
        <taxon>Fungi</taxon>
        <taxon>Dikarya</taxon>
        <taxon>Ascomycota</taxon>
        <taxon>Pezizomycotina</taxon>
        <taxon>Dothideomycetes</taxon>
        <taxon>Pleosporomycetidae</taxon>
        <taxon>Venturiales</taxon>
        <taxon>Sympoventuriaceae</taxon>
        <taxon>Verruconis</taxon>
    </lineage>
</organism>